<evidence type="ECO:0000313" key="4">
    <source>
        <dbReference type="Proteomes" id="UP001360560"/>
    </source>
</evidence>
<dbReference type="EMBL" id="BTFZ01000002">
    <property type="protein sequence ID" value="GMM33977.1"/>
    <property type="molecule type" value="Genomic_DNA"/>
</dbReference>
<feature type="region of interest" description="Disordered" evidence="2">
    <location>
        <begin position="1"/>
        <end position="22"/>
    </location>
</feature>
<protein>
    <submittedName>
        <fullName evidence="3">Uncharacterized protein</fullName>
    </submittedName>
</protein>
<comment type="caution">
    <text evidence="3">The sequence shown here is derived from an EMBL/GenBank/DDBJ whole genome shotgun (WGS) entry which is preliminary data.</text>
</comment>
<feature type="coiled-coil region" evidence="1">
    <location>
        <begin position="218"/>
        <end position="252"/>
    </location>
</feature>
<organism evidence="3 4">
    <name type="scientific">Saccharomycopsis crataegensis</name>
    <dbReference type="NCBI Taxonomy" id="43959"/>
    <lineage>
        <taxon>Eukaryota</taxon>
        <taxon>Fungi</taxon>
        <taxon>Dikarya</taxon>
        <taxon>Ascomycota</taxon>
        <taxon>Saccharomycotina</taxon>
        <taxon>Saccharomycetes</taxon>
        <taxon>Saccharomycopsidaceae</taxon>
        <taxon>Saccharomycopsis</taxon>
    </lineage>
</organism>
<proteinExistence type="predicted"/>
<reference evidence="3 4" key="1">
    <citation type="journal article" date="2023" name="Elife">
        <title>Identification of key yeast species and microbe-microbe interactions impacting larval growth of Drosophila in the wild.</title>
        <authorList>
            <person name="Mure A."/>
            <person name="Sugiura Y."/>
            <person name="Maeda R."/>
            <person name="Honda K."/>
            <person name="Sakurai N."/>
            <person name="Takahashi Y."/>
            <person name="Watada M."/>
            <person name="Katoh T."/>
            <person name="Gotoh A."/>
            <person name="Gotoh Y."/>
            <person name="Taniguchi I."/>
            <person name="Nakamura K."/>
            <person name="Hayashi T."/>
            <person name="Katayama T."/>
            <person name="Uemura T."/>
            <person name="Hattori Y."/>
        </authorList>
    </citation>
    <scope>NUCLEOTIDE SEQUENCE [LARGE SCALE GENOMIC DNA]</scope>
    <source>
        <strain evidence="3 4">SC-9</strain>
    </source>
</reference>
<evidence type="ECO:0000313" key="3">
    <source>
        <dbReference type="EMBL" id="GMM33977.1"/>
    </source>
</evidence>
<evidence type="ECO:0000256" key="2">
    <source>
        <dbReference type="SAM" id="MobiDB-lite"/>
    </source>
</evidence>
<name>A0AAV5QH99_9ASCO</name>
<keyword evidence="4" id="KW-1185">Reference proteome</keyword>
<gene>
    <name evidence="3" type="ORF">DASC09_013020</name>
</gene>
<keyword evidence="1" id="KW-0175">Coiled coil</keyword>
<dbReference type="GeneID" id="90071956"/>
<feature type="compositionally biased region" description="Basic residues" evidence="2">
    <location>
        <begin position="1"/>
        <end position="10"/>
    </location>
</feature>
<dbReference type="AlphaFoldDB" id="A0AAV5QH99"/>
<dbReference type="Proteomes" id="UP001360560">
    <property type="component" value="Unassembled WGS sequence"/>
</dbReference>
<sequence>MMKPQHRKVSTKYPPGKPGPYPANVRPHQQQLLQHQIKRPASQIANSSSFHDEAEVMNFKQSLAQRFIQNQELLEVILEKNVPLKNIIPPAPYPEPKQHNIDDPMSVWIGSLDSVKQQIERNNVECDTLKSDDQHSTVLDPQFMERGKLLRKLRHLDTTNLDEMNENMMDIMGQFEATSDSKKFFRDSNCIKKSIDKLKPKNYSEAPANWYQRQEQIKLEIQKKYEEEMKRKAVEEEEARRLQEQAQRQQQSIISHGSQLSNIQQHPVVAGGADSMTFGYDSNIPGGLNNDVFNNEMAGFIDDNEFGIQSALDDNDFLSQIDHSME</sequence>
<evidence type="ECO:0000256" key="1">
    <source>
        <dbReference type="SAM" id="Coils"/>
    </source>
</evidence>
<accession>A0AAV5QH99</accession>
<dbReference type="RefSeq" id="XP_064850977.1">
    <property type="nucleotide sequence ID" value="XM_064994905.1"/>
</dbReference>